<proteinExistence type="predicted"/>
<evidence type="ECO:0000313" key="1">
    <source>
        <dbReference type="EMBL" id="NMU24087.1"/>
    </source>
</evidence>
<dbReference type="EMBL" id="JABCLD010000103">
    <property type="protein sequence ID" value="NMU24087.1"/>
    <property type="molecule type" value="Genomic_DNA"/>
</dbReference>
<feature type="non-terminal residue" evidence="1">
    <location>
        <position position="1"/>
    </location>
</feature>
<gene>
    <name evidence="1" type="ORF">HKB21_00435</name>
</gene>
<dbReference type="InterPro" id="IPR010344">
    <property type="entry name" value="YbjH"/>
</dbReference>
<dbReference type="AlphaFoldDB" id="A0A7Y0S0M7"/>
<name>A0A7Y0S0M7_VIBPH</name>
<sequence length="91" mass="10550">ELSDVDWERVTEDLDKIAGYQNTRIYVDDNTVTVVGEQKKYRDRTEAHEKAAAVLHNEMPDDIDTYAINERSRGLVGEQTIISKEKYRDFA</sequence>
<dbReference type="Pfam" id="PF06082">
    <property type="entry name" value="YjbH"/>
    <property type="match status" value="1"/>
</dbReference>
<evidence type="ECO:0000313" key="2">
    <source>
        <dbReference type="Proteomes" id="UP000555836"/>
    </source>
</evidence>
<protein>
    <submittedName>
        <fullName evidence="1">YjbH domain-containing protein</fullName>
    </submittedName>
</protein>
<reference evidence="1 2" key="1">
    <citation type="submission" date="2020-04" db="EMBL/GenBank/DDBJ databases">
        <title>Whole-genome sequencing of Vibrio spp. from China reveals different genetic environments of blaCTX-M-14 among diverse lineages.</title>
        <authorList>
            <person name="Zheng Z."/>
            <person name="Ye L."/>
            <person name="Chen S."/>
        </authorList>
    </citation>
    <scope>NUCLEOTIDE SEQUENCE [LARGE SCALE GENOMIC DNA]</scope>
    <source>
        <strain evidence="1 2">Vb0574</strain>
    </source>
</reference>
<feature type="non-terminal residue" evidence="1">
    <location>
        <position position="91"/>
    </location>
</feature>
<organism evidence="1 2">
    <name type="scientific">Vibrio parahaemolyticus</name>
    <dbReference type="NCBI Taxonomy" id="670"/>
    <lineage>
        <taxon>Bacteria</taxon>
        <taxon>Pseudomonadati</taxon>
        <taxon>Pseudomonadota</taxon>
        <taxon>Gammaproteobacteria</taxon>
        <taxon>Vibrionales</taxon>
        <taxon>Vibrionaceae</taxon>
        <taxon>Vibrio</taxon>
    </lineage>
</organism>
<dbReference type="Proteomes" id="UP000555836">
    <property type="component" value="Unassembled WGS sequence"/>
</dbReference>
<comment type="caution">
    <text evidence="1">The sequence shown here is derived from an EMBL/GenBank/DDBJ whole genome shotgun (WGS) entry which is preliminary data.</text>
</comment>
<accession>A0A7Y0S0M7</accession>